<dbReference type="Pfam" id="PF08242">
    <property type="entry name" value="Methyltransf_12"/>
    <property type="match status" value="1"/>
</dbReference>
<feature type="region of interest" description="N-terminal hotdog fold" evidence="7">
    <location>
        <begin position="1015"/>
        <end position="1149"/>
    </location>
</feature>
<dbReference type="InterPro" id="IPR001227">
    <property type="entry name" value="Ac_transferase_dom_sf"/>
</dbReference>
<dbReference type="InterPro" id="IPR020806">
    <property type="entry name" value="PKS_PP-bd"/>
</dbReference>
<feature type="domain" description="Carrier" evidence="8">
    <location>
        <begin position="2539"/>
        <end position="2617"/>
    </location>
</feature>
<evidence type="ECO:0000256" key="2">
    <source>
        <dbReference type="ARBA" id="ARBA00022553"/>
    </source>
</evidence>
<dbReference type="EMBL" id="KZ559127">
    <property type="protein sequence ID" value="PLB39863.1"/>
    <property type="molecule type" value="Genomic_DNA"/>
</dbReference>
<dbReference type="GO" id="GO:0004312">
    <property type="term" value="F:fatty acid synthase activity"/>
    <property type="evidence" value="ECO:0007669"/>
    <property type="project" value="TreeGrafter"/>
</dbReference>
<evidence type="ECO:0000259" key="10">
    <source>
        <dbReference type="PROSITE" id="PS52019"/>
    </source>
</evidence>
<dbReference type="InterPro" id="IPR020841">
    <property type="entry name" value="PKS_Beta-ketoAc_synthase_dom"/>
</dbReference>
<dbReference type="InterPro" id="IPR014043">
    <property type="entry name" value="Acyl_transferase_dom"/>
</dbReference>
<gene>
    <name evidence="11" type="ORF">BDW47DRAFT_130639</name>
</gene>
<keyword evidence="6" id="KW-0012">Acyltransferase</keyword>
<dbReference type="Gene3D" id="3.90.180.10">
    <property type="entry name" value="Medium-chain alcohol dehydrogenases, catalytic domain"/>
    <property type="match status" value="1"/>
</dbReference>
<dbReference type="InterPro" id="IPR057326">
    <property type="entry name" value="KR_dom"/>
</dbReference>
<dbReference type="Gene3D" id="3.40.50.150">
    <property type="entry name" value="Vaccinia Virus protein VP39"/>
    <property type="match status" value="1"/>
</dbReference>
<dbReference type="SMART" id="SM00826">
    <property type="entry name" value="PKS_DH"/>
    <property type="match status" value="1"/>
</dbReference>
<dbReference type="PANTHER" id="PTHR43775">
    <property type="entry name" value="FATTY ACID SYNTHASE"/>
    <property type="match status" value="1"/>
</dbReference>
<feature type="domain" description="PKS/mFAS DH" evidence="10">
    <location>
        <begin position="1015"/>
        <end position="1327"/>
    </location>
</feature>
<dbReference type="InterPro" id="IPR016039">
    <property type="entry name" value="Thiolase-like"/>
</dbReference>
<evidence type="ECO:0000259" key="8">
    <source>
        <dbReference type="PROSITE" id="PS50075"/>
    </source>
</evidence>
<dbReference type="SUPFAM" id="SSF52151">
    <property type="entry name" value="FabD/lysophospholipase-like"/>
    <property type="match status" value="1"/>
</dbReference>
<dbReference type="SUPFAM" id="SSF47336">
    <property type="entry name" value="ACP-like"/>
    <property type="match status" value="1"/>
</dbReference>
<dbReference type="SUPFAM" id="SSF53335">
    <property type="entry name" value="S-adenosyl-L-methionine-dependent methyltransferases"/>
    <property type="match status" value="1"/>
</dbReference>
<keyword evidence="2" id="KW-0597">Phosphoprotein</keyword>
<dbReference type="RefSeq" id="XP_024673875.1">
    <property type="nucleotide sequence ID" value="XM_024817147.1"/>
</dbReference>
<dbReference type="SMART" id="SM00827">
    <property type="entry name" value="PKS_AT"/>
    <property type="match status" value="1"/>
</dbReference>
<dbReference type="Gene3D" id="3.40.366.10">
    <property type="entry name" value="Malonyl-Coenzyme A Acyl Carrier Protein, domain 2"/>
    <property type="match status" value="1"/>
</dbReference>
<dbReference type="InterPro" id="IPR013217">
    <property type="entry name" value="Methyltransf_12"/>
</dbReference>
<dbReference type="CDD" id="cd05195">
    <property type="entry name" value="enoyl_red"/>
    <property type="match status" value="1"/>
</dbReference>
<dbReference type="Pfam" id="PF14765">
    <property type="entry name" value="PS-DH"/>
    <property type="match status" value="1"/>
</dbReference>
<dbReference type="OrthoDB" id="329835at2759"/>
<dbReference type="Pfam" id="PF16197">
    <property type="entry name" value="KAsynt_C_assoc"/>
    <property type="match status" value="1"/>
</dbReference>
<dbReference type="CDD" id="cd00833">
    <property type="entry name" value="PKS"/>
    <property type="match status" value="1"/>
</dbReference>
<dbReference type="InterPro" id="IPR013968">
    <property type="entry name" value="PKS_KR"/>
</dbReference>
<evidence type="ECO:0000256" key="7">
    <source>
        <dbReference type="PROSITE-ProRule" id="PRU01363"/>
    </source>
</evidence>
<dbReference type="Proteomes" id="UP000234585">
    <property type="component" value="Unassembled WGS sequence"/>
</dbReference>
<dbReference type="Gene3D" id="3.30.70.3290">
    <property type="match status" value="1"/>
</dbReference>
<accession>A0A2I2FGV5</accession>
<dbReference type="InterPro" id="IPR049551">
    <property type="entry name" value="PKS_DH_C"/>
</dbReference>
<feature type="active site" description="Proton donor; for dehydratase activity" evidence="7">
    <location>
        <position position="1236"/>
    </location>
</feature>
<evidence type="ECO:0000256" key="1">
    <source>
        <dbReference type="ARBA" id="ARBA00022450"/>
    </source>
</evidence>
<dbReference type="InterPro" id="IPR036291">
    <property type="entry name" value="NAD(P)-bd_dom_sf"/>
</dbReference>
<dbReference type="Pfam" id="PF02801">
    <property type="entry name" value="Ketoacyl-synt_C"/>
    <property type="match status" value="1"/>
</dbReference>
<dbReference type="GO" id="GO:0044550">
    <property type="term" value="P:secondary metabolite biosynthetic process"/>
    <property type="evidence" value="ECO:0007669"/>
    <property type="project" value="TreeGrafter"/>
</dbReference>
<organism evidence="11 12">
    <name type="scientific">Aspergillus candidus</name>
    <dbReference type="NCBI Taxonomy" id="41067"/>
    <lineage>
        <taxon>Eukaryota</taxon>
        <taxon>Fungi</taxon>
        <taxon>Dikarya</taxon>
        <taxon>Ascomycota</taxon>
        <taxon>Pezizomycotina</taxon>
        <taxon>Eurotiomycetes</taxon>
        <taxon>Eurotiomycetidae</taxon>
        <taxon>Eurotiales</taxon>
        <taxon>Aspergillaceae</taxon>
        <taxon>Aspergillus</taxon>
        <taxon>Aspergillus subgen. Circumdati</taxon>
    </lineage>
</organism>
<dbReference type="InterPro" id="IPR014031">
    <property type="entry name" value="Ketoacyl_synth_C"/>
</dbReference>
<dbReference type="Pfam" id="PF13602">
    <property type="entry name" value="ADH_zinc_N_2"/>
    <property type="match status" value="1"/>
</dbReference>
<dbReference type="PROSITE" id="PS52019">
    <property type="entry name" value="PKS_MFAS_DH"/>
    <property type="match status" value="1"/>
</dbReference>
<dbReference type="GO" id="GO:0031177">
    <property type="term" value="F:phosphopantetheine binding"/>
    <property type="evidence" value="ECO:0007669"/>
    <property type="project" value="InterPro"/>
</dbReference>
<evidence type="ECO:0000313" key="11">
    <source>
        <dbReference type="EMBL" id="PLB39863.1"/>
    </source>
</evidence>
<dbReference type="InterPro" id="IPR029063">
    <property type="entry name" value="SAM-dependent_MTases_sf"/>
</dbReference>
<feature type="region of interest" description="C-terminal hotdog fold" evidence="7">
    <location>
        <begin position="1176"/>
        <end position="1327"/>
    </location>
</feature>
<dbReference type="SMART" id="SM00822">
    <property type="entry name" value="PKS_KR"/>
    <property type="match status" value="1"/>
</dbReference>
<dbReference type="InterPro" id="IPR014030">
    <property type="entry name" value="Ketoacyl_synth_N"/>
</dbReference>
<dbReference type="Gene3D" id="3.40.50.720">
    <property type="entry name" value="NAD(P)-binding Rossmann-like Domain"/>
    <property type="match status" value="2"/>
</dbReference>
<dbReference type="InterPro" id="IPR020807">
    <property type="entry name" value="PKS_DH"/>
</dbReference>
<evidence type="ECO:0000313" key="12">
    <source>
        <dbReference type="Proteomes" id="UP000234585"/>
    </source>
</evidence>
<dbReference type="Pfam" id="PF23297">
    <property type="entry name" value="ACP_SdgA_C"/>
    <property type="match status" value="1"/>
</dbReference>
<dbReference type="SUPFAM" id="SSF53901">
    <property type="entry name" value="Thiolase-like"/>
    <property type="match status" value="1"/>
</dbReference>
<dbReference type="InterPro" id="IPR042104">
    <property type="entry name" value="PKS_dehydratase_sf"/>
</dbReference>
<dbReference type="Pfam" id="PF08659">
    <property type="entry name" value="KR"/>
    <property type="match status" value="1"/>
</dbReference>
<dbReference type="InterPro" id="IPR009081">
    <property type="entry name" value="PP-bd_ACP"/>
</dbReference>
<keyword evidence="1" id="KW-0596">Phosphopantetheine</keyword>
<feature type="active site" description="Proton acceptor; for dehydratase activity" evidence="7">
    <location>
        <position position="1047"/>
    </location>
</feature>
<dbReference type="Gene3D" id="3.40.47.10">
    <property type="match status" value="1"/>
</dbReference>
<dbReference type="SMART" id="SM00829">
    <property type="entry name" value="PKS_ER"/>
    <property type="match status" value="1"/>
</dbReference>
<dbReference type="GeneID" id="36524307"/>
<dbReference type="InterPro" id="IPR032821">
    <property type="entry name" value="PKS_assoc"/>
</dbReference>
<dbReference type="SMART" id="SM00823">
    <property type="entry name" value="PKS_PP"/>
    <property type="match status" value="1"/>
</dbReference>
<dbReference type="PROSITE" id="PS50075">
    <property type="entry name" value="CARRIER"/>
    <property type="match status" value="1"/>
</dbReference>
<dbReference type="CDD" id="cd02440">
    <property type="entry name" value="AdoMet_MTases"/>
    <property type="match status" value="1"/>
</dbReference>
<keyword evidence="3" id="KW-0808">Transferase</keyword>
<dbReference type="InterPro" id="IPR036736">
    <property type="entry name" value="ACP-like_sf"/>
</dbReference>
<evidence type="ECO:0000256" key="6">
    <source>
        <dbReference type="ARBA" id="ARBA00023315"/>
    </source>
</evidence>
<dbReference type="Pfam" id="PF21089">
    <property type="entry name" value="PKS_DH_N"/>
    <property type="match status" value="1"/>
</dbReference>
<dbReference type="SUPFAM" id="SSF55048">
    <property type="entry name" value="Probable ACP-binding domain of malonyl-CoA ACP transacylase"/>
    <property type="match status" value="1"/>
</dbReference>
<dbReference type="SMART" id="SM00825">
    <property type="entry name" value="PKS_KS"/>
    <property type="match status" value="1"/>
</dbReference>
<dbReference type="Pfam" id="PF00698">
    <property type="entry name" value="Acyl_transf_1"/>
    <property type="match status" value="1"/>
</dbReference>
<dbReference type="PROSITE" id="PS00012">
    <property type="entry name" value="PHOSPHOPANTETHEINE"/>
    <property type="match status" value="1"/>
</dbReference>
<dbReference type="InterPro" id="IPR049900">
    <property type="entry name" value="PKS_mFAS_DH"/>
</dbReference>
<dbReference type="InterPro" id="IPR049552">
    <property type="entry name" value="PKS_DH_N"/>
</dbReference>
<dbReference type="Gene3D" id="3.10.129.110">
    <property type="entry name" value="Polyketide synthase dehydratase"/>
    <property type="match status" value="1"/>
</dbReference>
<evidence type="ECO:0000259" key="9">
    <source>
        <dbReference type="PROSITE" id="PS52004"/>
    </source>
</evidence>
<reference evidence="11 12" key="1">
    <citation type="submission" date="2017-12" db="EMBL/GenBank/DDBJ databases">
        <authorList>
            <consortium name="DOE Joint Genome Institute"/>
            <person name="Haridas S."/>
            <person name="Kjaerbolling I."/>
            <person name="Vesth T.C."/>
            <person name="Frisvad J.C."/>
            <person name="Nybo J.L."/>
            <person name="Theobald S."/>
            <person name="Kuo A."/>
            <person name="Bowyer P."/>
            <person name="Matsuda Y."/>
            <person name="Mondo S."/>
            <person name="Lyhne E.K."/>
            <person name="Kogle M.E."/>
            <person name="Clum A."/>
            <person name="Lipzen A."/>
            <person name="Salamov A."/>
            <person name="Ngan C.Y."/>
            <person name="Daum C."/>
            <person name="Chiniquy J."/>
            <person name="Barry K."/>
            <person name="LaButti K."/>
            <person name="Simmons B.A."/>
            <person name="Magnuson J.K."/>
            <person name="Mortensen U.H."/>
            <person name="Larsen T.O."/>
            <person name="Grigoriev I.V."/>
            <person name="Baker S.E."/>
            <person name="Andersen M.R."/>
            <person name="Nordberg H.P."/>
            <person name="Cantor M.N."/>
            <person name="Hua S.X."/>
        </authorList>
    </citation>
    <scope>NUCLEOTIDE SEQUENCE [LARGE SCALE GENOMIC DNA]</scope>
    <source>
        <strain evidence="11 12">CBS 102.13</strain>
    </source>
</reference>
<dbReference type="InterPro" id="IPR050091">
    <property type="entry name" value="PKS_NRPS_Biosynth_Enz"/>
</dbReference>
<dbReference type="SUPFAM" id="SSF51735">
    <property type="entry name" value="NAD(P)-binding Rossmann-fold domains"/>
    <property type="match status" value="2"/>
</dbReference>
<proteinExistence type="predicted"/>
<dbReference type="InterPro" id="IPR016035">
    <property type="entry name" value="Acyl_Trfase/lysoPLipase"/>
</dbReference>
<evidence type="ECO:0000256" key="5">
    <source>
        <dbReference type="ARBA" id="ARBA00023268"/>
    </source>
</evidence>
<keyword evidence="4" id="KW-0521">NADP</keyword>
<dbReference type="InterPro" id="IPR011032">
    <property type="entry name" value="GroES-like_sf"/>
</dbReference>
<keyword evidence="5" id="KW-0511">Multifunctional enzyme</keyword>
<dbReference type="GO" id="GO:0016491">
    <property type="term" value="F:oxidoreductase activity"/>
    <property type="evidence" value="ECO:0007669"/>
    <property type="project" value="InterPro"/>
</dbReference>
<dbReference type="InterPro" id="IPR020843">
    <property type="entry name" value="ER"/>
</dbReference>
<dbReference type="InterPro" id="IPR016036">
    <property type="entry name" value="Malonyl_transacylase_ACP-bd"/>
</dbReference>
<dbReference type="Pfam" id="PF00109">
    <property type="entry name" value="ketoacyl-synt"/>
    <property type="match status" value="1"/>
</dbReference>
<evidence type="ECO:0000256" key="3">
    <source>
        <dbReference type="ARBA" id="ARBA00022679"/>
    </source>
</evidence>
<name>A0A2I2FGV5_ASPCN</name>
<feature type="domain" description="Ketosynthase family 3 (KS3)" evidence="9">
    <location>
        <begin position="15"/>
        <end position="438"/>
    </location>
</feature>
<dbReference type="PANTHER" id="PTHR43775:SF29">
    <property type="entry name" value="ASPERFURANONE POLYKETIDE SYNTHASE AFOG-RELATED"/>
    <property type="match status" value="1"/>
</dbReference>
<dbReference type="STRING" id="41067.A0A2I2FGV5"/>
<protein>
    <submittedName>
        <fullName evidence="11">Polyketide synthase</fullName>
    </submittedName>
</protein>
<dbReference type="Gene3D" id="1.10.1200.10">
    <property type="entry name" value="ACP-like"/>
    <property type="match status" value="1"/>
</dbReference>
<dbReference type="PROSITE" id="PS52004">
    <property type="entry name" value="KS3_2"/>
    <property type="match status" value="1"/>
</dbReference>
<dbReference type="SUPFAM" id="SSF50129">
    <property type="entry name" value="GroES-like"/>
    <property type="match status" value="1"/>
</dbReference>
<evidence type="ECO:0000256" key="4">
    <source>
        <dbReference type="ARBA" id="ARBA00022857"/>
    </source>
</evidence>
<dbReference type="GO" id="GO:0006633">
    <property type="term" value="P:fatty acid biosynthetic process"/>
    <property type="evidence" value="ECO:0007669"/>
    <property type="project" value="TreeGrafter"/>
</dbReference>
<dbReference type="InterPro" id="IPR006162">
    <property type="entry name" value="Ppantetheine_attach_site"/>
</dbReference>
<keyword evidence="12" id="KW-1185">Reference proteome</keyword>
<sequence>MRAPLDSTDGGRSTAHGIAIVGYAFKLPQDVDDDAAFWEVLENGRNLRSDFPESRINADSFVNSTHKKFPSQGGHFINEDLGAFDAPFFSVTREEAASMDPMQRWTLETSYRALEKAGMPAESLKGSRTAVFSASMLEDYSRMVAMDPENAERTAVTGSSVACIIPNRISWFFDLRGPSVHVNTACSGSLTAVDMACKTLESGDASCAIVTGSNLLIDPTIFQMLSSQGFLSPDSLCYSFDHRANGYARGEGVLALILKPVAAAIQDGDMIRAVIRSTGSNQDGHTAVLTQPSAKSQEELIRHVYRKANLPLNETRYVEAHGTGTLVGDPIEMRAIGRVFRKYRSSQEPLYVGSVKANIGHLEGASAMASIIKSILILEKGIIPQNALCEKVNPAIDTEFYHTEVPMHSVPWPTEGLRRISVNSFGFGGSNTHVILDDALHYMLENSLDGNHCTASSSGSTTHGEITTTMNGDSRAYGHAHGNGTAYTNGSAPALKDAPIHDAVHVNGNGFFDKSFANGTVSHTNGYTAPLNSTVSLPRLLVWTAADEKAVKRTVDIHATFCKENIRGDPTKLDRLAFTLAARRSQMLWRACEIVSASDTQGEEVLSSVKAIRSSADAGLAFVFTGQGAQYLGMGWDLIEYPVFLQTLRQIDSIYHNLGCDWSLLDELRHGKHINEPQYSQPLSTAVQIALVELLESFGITPKAVVGHSSGEIAAAYALGALSLSSACKVAYFRGQLTGKLRADSSTTAGAMLSINVAEGQVPEYLNSIEEARNSHVTVACINSPQNCTLSGPESAIDAIKTQADKDGVFAQKLKTGVAYHSPQMRAIADKYHSLLDGLEGADPRKVKAAALIPMVSSVSGKAIRPATLKTAQYWVDNLVSPVRFSDAIQVLTQQSSTLKVGLGSITDLVEIGPHPALRRPVNDTVQQAHNRKTQVRYESVLQRGQSAVQTALGLVGRLFCLGHAVSIPAVNQQLADIKPPFLVDCPEYPFDRSNHYWAESRISRDFRLRGTVKGEILGVRASDWNPLEPRWRNFLSVESIPWTKHHMITDKALLPAAGMLLMAIEATQEMIPSDQNVRGYLVKRADFISPIIVQKTREERIETQVRLRPIKGEHLKKDSQFDIAIFSYSQDQWTECCNVLIEVETESISDNSARQRFLADEDVRSQYKNASEICDQPLDSQVFYNEATQHGFQYGEIFQLLQDLRWDGRGNALARANVTKKGLDTTSLVHPAVLDQAFHVLRASAGQKASVNIPIRLVNAWFASTGWKNPSSGSIQWLAMSDPTTRSEQNAANGETGHVYALADDGTVLCAIEQAVTATISESIQEKSKKLLHSIECKPQLSLLSPDQLAQLFSADPGKDESEMVTSFTKIYSTLDLVAARVLKSLDHTVVPESLRRHVEWLGHYVGRLPSSIVSEAVTMSDAMIESLLQECDAVLPDWKLYTTCARKLPEILAGKADPLEVVFQSDLADIFYNALFENMCNDGRLTRLLDWASHENPAMRILEVGAGTGGMTGHVLAALEERERRTGAPSFAEYSYTDVSPMFLERASSRWPHLQTQGRLVFKTFDMDQAMETQGFEPASYDMIIAASVLHATPDLEAAIRNLRKSLKPGGRLVLLETTKPEDIMTNFMAGLVPGWWVAREKWRPHSPAISEPLWDHCLRNNGFSGNDLVIRDYQSDECHIMSIILTTAVEQELSISEPGFEPGNLVFVVDEDQLSQQLQLAESVQNHLAPQNTLPAAVYGFSTAEFRDKLAKLTKDDIVVCLTEFSKPLLSTLSENDFATLRQLTQHAAKLIWVTGAATGDVKYPDCGIAQGFLRSIRAEQAGSHVVTLAVEGEAHTAACARLIAKAFEATFGSTPSKELEYIARDGLLLTGRAVEDVTGNDILQPLLSPKLERKPWVEGDALQLSVGTPGALDSVRFVQDDTHETAIGANEIEIEAKAWALSELDVGSTTGRASAHSELLGGDCAGVVTRVGSNCKTSVQQGERVFMSSAGQMRKYMRAHEAGVIRIPDGLSIEVATSSLRPGITAYHALVDIARLEEGDKVLIHLAANSVGQIATRIAQKKGAHVYATTESSEGRDFLVNILGISANCIFQSQDTSFAAGVMRVTQGAGVDVVINPLVGEHMLRASCKCLTQGGHFIEISRANVAAGVALPIEVLARNITFSIVDPAKFRQKALGRLLTSVTQLLEEGEIKHPQPLLTYSVSQVEDAFKQLQGKETIGRVVITARPDDAVLRPQWVFDSQASYLIAGGSGGLGRAIMQWMADRGAKHLIVPSRSGATSKAAASLVAQLTKRGVTVHAPRCDVSCETSFSDMLVECARVMPPIKGCINAAMVLQDGVFQQNMTFAKWDLTMKSKVQTSWNLHRLLPRDLDFFVLLSSLAGIVGQMASSNYAGGCAFQDALARYRVSQGQEGLSIDIGWMRNIGIIAETGAYQRQRQAADDMNPINSTDLLALLGVYCNPTRPRSVKPNPQVLIGLRTPADVLAQGRSPPALLDRPLFAAFSYLPNSSDASSGQGSMTRDKAAEIVALFRQSSDSGERIQLVHQALAIKLARAMSIPPEDIMPNKPLSAYGVDSLMAVDLRNWFGKEFGATVAVFEIMGGVTISAIADLVATKSTFNKGS</sequence>